<dbReference type="InterPro" id="IPR050528">
    <property type="entry name" value="L-type_Lectin-RKs"/>
</dbReference>
<evidence type="ECO:0000259" key="4">
    <source>
        <dbReference type="PROSITE" id="PS50011"/>
    </source>
</evidence>
<dbReference type="InterPro" id="IPR011009">
    <property type="entry name" value="Kinase-like_dom_sf"/>
</dbReference>
<dbReference type="CDD" id="cd14066">
    <property type="entry name" value="STKc_IRAK"/>
    <property type="match status" value="1"/>
</dbReference>
<dbReference type="SUPFAM" id="SSF49899">
    <property type="entry name" value="Concanavalin A-like lectins/glucanases"/>
    <property type="match status" value="1"/>
</dbReference>
<keyword evidence="6" id="KW-0808">Transferase</keyword>
<evidence type="ECO:0000256" key="3">
    <source>
        <dbReference type="SAM" id="Phobius"/>
    </source>
</evidence>
<keyword evidence="6" id="KW-0675">Receptor</keyword>
<dbReference type="InterPro" id="IPR000719">
    <property type="entry name" value="Prot_kinase_dom"/>
</dbReference>
<sequence length="490" mass="55032">MGRTKAYNFSVLILFKFGWTTEEVYLMFLWLLLKFRSQAGLFCQDPSTFQKHFQIESSFLGSLEPIHTGTLISYQYILGWSFSRNTVSLQALDESKLPRVPRHRAKNKRPSALLITLVVLLAIIVLLALGAAYNYRRRKYAEVREEWEKEYGPHRFSYKALYNATKGFNKDGILGKGGFGEGYRGTLPSKEKIAVKRVSHDAEEGMKQFVAEIVSMGNLKHKNMVPLIGYCRRKGELLLVSEYMPNGSLDQYLFNDEKPPFSWHQRLVIIKDIASALNYMHTGAPQVVLHRDIKASNIMLDAEFNGRLGDFGMARFHDHGRDPATTAAVGTIGYMAPELTTTDVYGFGAFLLEVTCGRRPVEPGLPAERWYIVKWVCECWKMASLLGARDPRLRGEISAEEVEMVLKLGLLCTNGVPELRPSMEEVVQYLNGSLKLPDISPKSPGIGSFTPLIIGSNPFPVSPTTKTFYSSSSANDSTFVTHSIVHGHGR</sequence>
<keyword evidence="3" id="KW-1133">Transmembrane helix</keyword>
<organism evidence="5 6">
    <name type="scientific">Camelina sativa</name>
    <name type="common">False flax</name>
    <name type="synonym">Myagrum sativum</name>
    <dbReference type="NCBI Taxonomy" id="90675"/>
    <lineage>
        <taxon>Eukaryota</taxon>
        <taxon>Viridiplantae</taxon>
        <taxon>Streptophyta</taxon>
        <taxon>Embryophyta</taxon>
        <taxon>Tracheophyta</taxon>
        <taxon>Spermatophyta</taxon>
        <taxon>Magnoliopsida</taxon>
        <taxon>eudicotyledons</taxon>
        <taxon>Gunneridae</taxon>
        <taxon>Pentapetalae</taxon>
        <taxon>rosids</taxon>
        <taxon>malvids</taxon>
        <taxon>Brassicales</taxon>
        <taxon>Brassicaceae</taxon>
        <taxon>Camelineae</taxon>
        <taxon>Camelina</taxon>
    </lineage>
</organism>
<dbReference type="Gene3D" id="1.10.510.10">
    <property type="entry name" value="Transferase(Phosphotransferase) domain 1"/>
    <property type="match status" value="1"/>
</dbReference>
<evidence type="ECO:0000313" key="6">
    <source>
        <dbReference type="RefSeq" id="XP_010514881.1"/>
    </source>
</evidence>
<protein>
    <submittedName>
        <fullName evidence="6">Probable L-type lectin-domain containing receptor kinase I.6</fullName>
    </submittedName>
</protein>
<dbReference type="GO" id="GO:0016301">
    <property type="term" value="F:kinase activity"/>
    <property type="evidence" value="ECO:0007669"/>
    <property type="project" value="UniProtKB-KW"/>
</dbReference>
<gene>
    <name evidence="6" type="primary">LOC104790796</name>
</gene>
<dbReference type="PROSITE" id="PS50011">
    <property type="entry name" value="PROTEIN_KINASE_DOM"/>
    <property type="match status" value="1"/>
</dbReference>
<evidence type="ECO:0000256" key="2">
    <source>
        <dbReference type="ARBA" id="ARBA00022840"/>
    </source>
</evidence>
<accession>A0ABM0ZF48</accession>
<dbReference type="Gene3D" id="3.30.200.20">
    <property type="entry name" value="Phosphorylase Kinase, domain 1"/>
    <property type="match status" value="1"/>
</dbReference>
<keyword evidence="3" id="KW-0472">Membrane</keyword>
<reference evidence="5" key="1">
    <citation type="journal article" date="2014" name="Nat. Commun.">
        <title>The emerging biofuel crop Camelina sativa retains a highly undifferentiated hexaploid genome structure.</title>
        <authorList>
            <person name="Kagale S."/>
            <person name="Koh C."/>
            <person name="Nixon J."/>
            <person name="Bollina V."/>
            <person name="Clarke W.E."/>
            <person name="Tuteja R."/>
            <person name="Spillane C."/>
            <person name="Robinson S.J."/>
            <person name="Links M.G."/>
            <person name="Clarke C."/>
            <person name="Higgins E.E."/>
            <person name="Huebert T."/>
            <person name="Sharpe A.G."/>
            <person name="Parkin I.A."/>
        </authorList>
    </citation>
    <scope>NUCLEOTIDE SEQUENCE [LARGE SCALE GENOMIC DNA]</scope>
    <source>
        <strain evidence="5">cv. DH55</strain>
    </source>
</reference>
<keyword evidence="2" id="KW-0067">ATP-binding</keyword>
<feature type="domain" description="Protein kinase" evidence="4">
    <location>
        <begin position="168"/>
        <end position="434"/>
    </location>
</feature>
<evidence type="ECO:0000256" key="1">
    <source>
        <dbReference type="ARBA" id="ARBA00022741"/>
    </source>
</evidence>
<dbReference type="SUPFAM" id="SSF56112">
    <property type="entry name" value="Protein kinase-like (PK-like)"/>
    <property type="match status" value="1"/>
</dbReference>
<feature type="transmembrane region" description="Helical" evidence="3">
    <location>
        <begin position="112"/>
        <end position="133"/>
    </location>
</feature>
<dbReference type="InterPro" id="IPR008271">
    <property type="entry name" value="Ser/Thr_kinase_AS"/>
</dbReference>
<dbReference type="GeneID" id="104790796"/>
<dbReference type="Proteomes" id="UP000694864">
    <property type="component" value="Chromosome 6"/>
</dbReference>
<keyword evidence="6" id="KW-0418">Kinase</keyword>
<evidence type="ECO:0000313" key="5">
    <source>
        <dbReference type="Proteomes" id="UP000694864"/>
    </source>
</evidence>
<dbReference type="PROSITE" id="PS00108">
    <property type="entry name" value="PROTEIN_KINASE_ST"/>
    <property type="match status" value="1"/>
</dbReference>
<feature type="transmembrane region" description="Helical" evidence="3">
    <location>
        <begin position="6"/>
        <end position="33"/>
    </location>
</feature>
<dbReference type="SMART" id="SM00220">
    <property type="entry name" value="S_TKc"/>
    <property type="match status" value="1"/>
</dbReference>
<keyword evidence="3" id="KW-0812">Transmembrane</keyword>
<proteinExistence type="predicted"/>
<dbReference type="Pfam" id="PF00069">
    <property type="entry name" value="Pkinase"/>
    <property type="match status" value="1"/>
</dbReference>
<reference evidence="6" key="2">
    <citation type="submission" date="2025-08" db="UniProtKB">
        <authorList>
            <consortium name="RefSeq"/>
        </authorList>
    </citation>
    <scope>IDENTIFICATION</scope>
    <source>
        <tissue evidence="6">Leaf</tissue>
    </source>
</reference>
<dbReference type="InterPro" id="IPR013320">
    <property type="entry name" value="ConA-like_dom_sf"/>
</dbReference>
<keyword evidence="5" id="KW-1185">Reference proteome</keyword>
<keyword evidence="1" id="KW-0547">Nucleotide-binding</keyword>
<name>A0ABM0ZF48_CAMSA</name>
<dbReference type="PANTHER" id="PTHR27007">
    <property type="match status" value="1"/>
</dbReference>
<dbReference type="RefSeq" id="XP_010514881.1">
    <property type="nucleotide sequence ID" value="XM_010516579.2"/>
</dbReference>